<name>A0ABP9GRT3_9ACTN</name>
<sequence>MATRRTKADASPGSAAEVGEADGVTADEDGTVRKRPVARRWLRRIARGTGAAVLMSLVAVGLADNAVAVNPGLDQVTGHFRGMDRIVHFVRDGRQQPHTPRHPGTPGKPKAPGKGGKSNGKTSGKPGGKSGGANTDPGKADGHGRPTDGPSAPAAARV</sequence>
<gene>
    <name evidence="2" type="ORF">GCM10023205_10820</name>
</gene>
<protein>
    <submittedName>
        <fullName evidence="2">Uncharacterized protein</fullName>
    </submittedName>
</protein>
<reference evidence="3" key="1">
    <citation type="journal article" date="2019" name="Int. J. Syst. Evol. Microbiol.">
        <title>The Global Catalogue of Microorganisms (GCM) 10K type strain sequencing project: providing services to taxonomists for standard genome sequencing and annotation.</title>
        <authorList>
            <consortium name="The Broad Institute Genomics Platform"/>
            <consortium name="The Broad Institute Genome Sequencing Center for Infectious Disease"/>
            <person name="Wu L."/>
            <person name="Ma J."/>
        </authorList>
    </citation>
    <scope>NUCLEOTIDE SEQUENCE [LARGE SCALE GENOMIC DNA]</scope>
    <source>
        <strain evidence="3">JCM 17986</strain>
    </source>
</reference>
<organism evidence="2 3">
    <name type="scientific">Yinghuangia aomiensis</name>
    <dbReference type="NCBI Taxonomy" id="676205"/>
    <lineage>
        <taxon>Bacteria</taxon>
        <taxon>Bacillati</taxon>
        <taxon>Actinomycetota</taxon>
        <taxon>Actinomycetes</taxon>
        <taxon>Kitasatosporales</taxon>
        <taxon>Streptomycetaceae</taxon>
        <taxon>Yinghuangia</taxon>
    </lineage>
</organism>
<dbReference type="EMBL" id="BAABHS010000003">
    <property type="protein sequence ID" value="GAA4951707.1"/>
    <property type="molecule type" value="Genomic_DNA"/>
</dbReference>
<dbReference type="RefSeq" id="WP_345674101.1">
    <property type="nucleotide sequence ID" value="NZ_BAABHS010000003.1"/>
</dbReference>
<comment type="caution">
    <text evidence="2">The sequence shown here is derived from an EMBL/GenBank/DDBJ whole genome shotgun (WGS) entry which is preliminary data.</text>
</comment>
<evidence type="ECO:0000256" key="1">
    <source>
        <dbReference type="SAM" id="MobiDB-lite"/>
    </source>
</evidence>
<dbReference type="Proteomes" id="UP001500466">
    <property type="component" value="Unassembled WGS sequence"/>
</dbReference>
<proteinExistence type="predicted"/>
<evidence type="ECO:0000313" key="3">
    <source>
        <dbReference type="Proteomes" id="UP001500466"/>
    </source>
</evidence>
<accession>A0ABP9GRT3</accession>
<feature type="region of interest" description="Disordered" evidence="1">
    <location>
        <begin position="1"/>
        <end position="29"/>
    </location>
</feature>
<feature type="region of interest" description="Disordered" evidence="1">
    <location>
        <begin position="90"/>
        <end position="158"/>
    </location>
</feature>
<keyword evidence="3" id="KW-1185">Reference proteome</keyword>
<evidence type="ECO:0000313" key="2">
    <source>
        <dbReference type="EMBL" id="GAA4951707.1"/>
    </source>
</evidence>